<proteinExistence type="predicted"/>
<sequence length="79" mass="9124">MTDITPNEVQPKSATPQIAASPDAQERMSIGRYFHAHTLLNRQQWLFFSVAFIGWTWDAFDFFTVSLTTTQLVSYLCFM</sequence>
<evidence type="ECO:0000256" key="4">
    <source>
        <dbReference type="ARBA" id="ARBA00023136"/>
    </source>
</evidence>
<evidence type="ECO:0008006" key="8">
    <source>
        <dbReference type="Google" id="ProtNLM"/>
    </source>
</evidence>
<dbReference type="Proteomes" id="UP000177622">
    <property type="component" value="Unassembled WGS sequence"/>
</dbReference>
<protein>
    <recommendedName>
        <fullName evidence="8">MFS transporter</fullName>
    </recommendedName>
</protein>
<keyword evidence="4" id="KW-0472">Membrane</keyword>
<dbReference type="PANTHER" id="PTHR23508:SF10">
    <property type="entry name" value="CARBOXYLIC ACID TRANSPORTER PROTEIN HOMOLOG"/>
    <property type="match status" value="1"/>
</dbReference>
<evidence type="ECO:0000256" key="5">
    <source>
        <dbReference type="SAM" id="MobiDB-lite"/>
    </source>
</evidence>
<evidence type="ECO:0000256" key="1">
    <source>
        <dbReference type="ARBA" id="ARBA00004141"/>
    </source>
</evidence>
<dbReference type="GO" id="GO:0005886">
    <property type="term" value="C:plasma membrane"/>
    <property type="evidence" value="ECO:0007669"/>
    <property type="project" value="TreeGrafter"/>
</dbReference>
<dbReference type="PANTHER" id="PTHR23508">
    <property type="entry name" value="CARBOXYLIC ACID TRANSPORTER PROTEIN HOMOLOG"/>
    <property type="match status" value="1"/>
</dbReference>
<dbReference type="GeneID" id="34582190"/>
<comment type="caution">
    <text evidence="6">The sequence shown here is derived from an EMBL/GenBank/DDBJ whole genome shotgun (WGS) entry which is preliminary data.</text>
</comment>
<dbReference type="GO" id="GO:0035879">
    <property type="term" value="P:plasma membrane lactate transport"/>
    <property type="evidence" value="ECO:0007669"/>
    <property type="project" value="TreeGrafter"/>
</dbReference>
<evidence type="ECO:0000256" key="3">
    <source>
        <dbReference type="ARBA" id="ARBA00022989"/>
    </source>
</evidence>
<keyword evidence="7" id="KW-1185">Reference proteome</keyword>
<feature type="region of interest" description="Disordered" evidence="5">
    <location>
        <begin position="1"/>
        <end position="23"/>
    </location>
</feature>
<accession>A0A1F5L2L1</accession>
<dbReference type="OrthoDB" id="5374715at2759"/>
<organism evidence="6 7">
    <name type="scientific">Penicillium arizonense</name>
    <dbReference type="NCBI Taxonomy" id="1835702"/>
    <lineage>
        <taxon>Eukaryota</taxon>
        <taxon>Fungi</taxon>
        <taxon>Dikarya</taxon>
        <taxon>Ascomycota</taxon>
        <taxon>Pezizomycotina</taxon>
        <taxon>Eurotiomycetes</taxon>
        <taxon>Eurotiomycetidae</taxon>
        <taxon>Eurotiales</taxon>
        <taxon>Aspergillaceae</taxon>
        <taxon>Penicillium</taxon>
    </lineage>
</organism>
<keyword evidence="3" id="KW-1133">Transmembrane helix</keyword>
<feature type="compositionally biased region" description="Polar residues" evidence="5">
    <location>
        <begin position="1"/>
        <end position="18"/>
    </location>
</feature>
<dbReference type="GO" id="GO:0015355">
    <property type="term" value="F:secondary active monocarboxylate transmembrane transporter activity"/>
    <property type="evidence" value="ECO:0007669"/>
    <property type="project" value="TreeGrafter"/>
</dbReference>
<dbReference type="AlphaFoldDB" id="A0A1F5L2L1"/>
<evidence type="ECO:0000256" key="2">
    <source>
        <dbReference type="ARBA" id="ARBA00022692"/>
    </source>
</evidence>
<evidence type="ECO:0000313" key="7">
    <source>
        <dbReference type="Proteomes" id="UP000177622"/>
    </source>
</evidence>
<evidence type="ECO:0000313" key="6">
    <source>
        <dbReference type="EMBL" id="OGE47230.1"/>
    </source>
</evidence>
<name>A0A1F5L2L1_PENAI</name>
<gene>
    <name evidence="6" type="ORF">PENARI_c054G02511</name>
</gene>
<dbReference type="EMBL" id="LXJU01000054">
    <property type="protein sequence ID" value="OGE47230.1"/>
    <property type="molecule type" value="Genomic_DNA"/>
</dbReference>
<keyword evidence="2" id="KW-0812">Transmembrane</keyword>
<reference evidence="6 7" key="1">
    <citation type="journal article" date="2016" name="Sci. Rep.">
        <title>Penicillium arizonense, a new, genome sequenced fungal species, reveals a high chemical diversity in secreted metabolites.</title>
        <authorList>
            <person name="Grijseels S."/>
            <person name="Nielsen J.C."/>
            <person name="Randelovic M."/>
            <person name="Nielsen J."/>
            <person name="Nielsen K.F."/>
            <person name="Workman M."/>
            <person name="Frisvad J.C."/>
        </authorList>
    </citation>
    <scope>NUCLEOTIDE SEQUENCE [LARGE SCALE GENOMIC DNA]</scope>
    <source>
        <strain evidence="6 7">CBS 141311</strain>
    </source>
</reference>
<comment type="subcellular location">
    <subcellularLocation>
        <location evidence="1">Membrane</location>
        <topology evidence="1">Multi-pass membrane protein</topology>
    </subcellularLocation>
</comment>
<dbReference type="RefSeq" id="XP_022482691.1">
    <property type="nucleotide sequence ID" value="XM_022637456.1"/>
</dbReference>